<dbReference type="AlphaFoldDB" id="A0A6A7KD94"/>
<evidence type="ECO:0000313" key="1">
    <source>
        <dbReference type="EMBL" id="MPW27325.1"/>
    </source>
</evidence>
<keyword evidence="2" id="KW-1185">Reference proteome</keyword>
<comment type="caution">
    <text evidence="1">The sequence shown here is derived from an EMBL/GenBank/DDBJ whole genome shotgun (WGS) entry which is preliminary data.</text>
</comment>
<proteinExistence type="predicted"/>
<dbReference type="RefSeq" id="WP_152806950.1">
    <property type="nucleotide sequence ID" value="NZ_WHNX01000061.1"/>
</dbReference>
<dbReference type="EMBL" id="WHNX01000061">
    <property type="protein sequence ID" value="MPW27325.1"/>
    <property type="molecule type" value="Genomic_DNA"/>
</dbReference>
<sequence length="155" mass="17929">MLEIKTDKILKLNGYLMRELRNLPQIEVDKATYMMESFIKTNKIIILGPLITVTYDSHIDEKEGLLVNIDLIMQVKSIPSISEPYQYIPSGLKLSNCIYVRFEGNIQELSYGYTKLNLYIWENKLIKAGPIYTVYANMENPENVTVDIFIPVEET</sequence>
<accession>A0A6A7KD94</accession>
<dbReference type="Gene3D" id="3.20.80.10">
    <property type="entry name" value="Regulatory factor, effector binding domain"/>
    <property type="match status" value="1"/>
</dbReference>
<gene>
    <name evidence="1" type="ORF">GC105_16285</name>
</gene>
<reference evidence="1 2" key="1">
    <citation type="submission" date="2019-10" db="EMBL/GenBank/DDBJ databases">
        <title>Alkalibaculum tamaniensis sp.nov., a new alkaliphilic acetogen, isolated on methoxylated aromatics from a mud volcano.</title>
        <authorList>
            <person name="Khomyakova M.A."/>
            <person name="Merkel A.Y."/>
            <person name="Bonch-Osmolovskaya E.A."/>
            <person name="Slobodkin A.I."/>
        </authorList>
    </citation>
    <scope>NUCLEOTIDE SEQUENCE [LARGE SCALE GENOMIC DNA]</scope>
    <source>
        <strain evidence="1 2">M08DMB</strain>
    </source>
</reference>
<organism evidence="1 2">
    <name type="scientific">Alkalibaculum sporogenes</name>
    <dbReference type="NCBI Taxonomy" id="2655001"/>
    <lineage>
        <taxon>Bacteria</taxon>
        <taxon>Bacillati</taxon>
        <taxon>Bacillota</taxon>
        <taxon>Clostridia</taxon>
        <taxon>Eubacteriales</taxon>
        <taxon>Eubacteriaceae</taxon>
        <taxon>Alkalibaculum</taxon>
    </lineage>
</organism>
<name>A0A6A7KD94_9FIRM</name>
<evidence type="ECO:0000313" key="2">
    <source>
        <dbReference type="Proteomes" id="UP000440004"/>
    </source>
</evidence>
<evidence type="ECO:0008006" key="3">
    <source>
        <dbReference type="Google" id="ProtNLM"/>
    </source>
</evidence>
<dbReference type="Proteomes" id="UP000440004">
    <property type="component" value="Unassembled WGS sequence"/>
</dbReference>
<protein>
    <recommendedName>
        <fullName evidence="3">Bacterial transcription activator effector binding domain-containing protein</fullName>
    </recommendedName>
</protein>
<dbReference type="InterPro" id="IPR011256">
    <property type="entry name" value="Reg_factor_effector_dom_sf"/>
</dbReference>